<evidence type="ECO:0000313" key="2">
    <source>
        <dbReference type="EMBL" id="ADB39823.1"/>
    </source>
</evidence>
<dbReference type="Proteomes" id="UP000002028">
    <property type="component" value="Chromosome"/>
</dbReference>
<gene>
    <name evidence="2" type="ordered locus">Slin_3833</name>
</gene>
<keyword evidence="3" id="KW-1185">Reference proteome</keyword>
<evidence type="ECO:0000259" key="1">
    <source>
        <dbReference type="PROSITE" id="PS51186"/>
    </source>
</evidence>
<dbReference type="AlphaFoldDB" id="D2QHM4"/>
<dbReference type="PROSITE" id="PS51186">
    <property type="entry name" value="GNAT"/>
    <property type="match status" value="1"/>
</dbReference>
<dbReference type="Pfam" id="PF00583">
    <property type="entry name" value="Acetyltransf_1"/>
    <property type="match status" value="1"/>
</dbReference>
<organism evidence="2 3">
    <name type="scientific">Spirosoma linguale (strain ATCC 33905 / DSM 74 / LMG 10896 / Claus 1)</name>
    <dbReference type="NCBI Taxonomy" id="504472"/>
    <lineage>
        <taxon>Bacteria</taxon>
        <taxon>Pseudomonadati</taxon>
        <taxon>Bacteroidota</taxon>
        <taxon>Cytophagia</taxon>
        <taxon>Cytophagales</taxon>
        <taxon>Cytophagaceae</taxon>
        <taxon>Spirosoma</taxon>
    </lineage>
</organism>
<sequence>MRNTNFRSSNYSLYQFEQQDWMALKRIRLEALRLEPALFGSSLEENARLPDTSWQERLAAHNRAYFGLFLPDGDCIGLSAVTQQINLANSVVLIASYIKKQHRGQGLSKLFYDARIEWAKQHGYAKAIVSHRDTNLVSRAASQRAGFQFTHLTERVWPDGTRSNEWFYELIL</sequence>
<dbReference type="eggNOG" id="COG1670">
    <property type="taxonomic scope" value="Bacteria"/>
</dbReference>
<evidence type="ECO:0000313" key="3">
    <source>
        <dbReference type="Proteomes" id="UP000002028"/>
    </source>
</evidence>
<dbReference type="Gene3D" id="3.40.630.30">
    <property type="match status" value="1"/>
</dbReference>
<dbReference type="RefSeq" id="WP_012928336.1">
    <property type="nucleotide sequence ID" value="NC_013730.1"/>
</dbReference>
<dbReference type="HOGENOM" id="CLU_1554314_0_0_10"/>
<protein>
    <submittedName>
        <fullName evidence="2">GCN5-related N-acetyltransferase</fullName>
    </submittedName>
</protein>
<dbReference type="InterPro" id="IPR000182">
    <property type="entry name" value="GNAT_dom"/>
</dbReference>
<reference evidence="2 3" key="1">
    <citation type="journal article" date="2010" name="Stand. Genomic Sci.">
        <title>Complete genome sequence of Spirosoma linguale type strain (1).</title>
        <authorList>
            <person name="Lail K."/>
            <person name="Sikorski J."/>
            <person name="Saunders E."/>
            <person name="Lapidus A."/>
            <person name="Glavina Del Rio T."/>
            <person name="Copeland A."/>
            <person name="Tice H."/>
            <person name="Cheng J.-F."/>
            <person name="Lucas S."/>
            <person name="Nolan M."/>
            <person name="Bruce D."/>
            <person name="Goodwin L."/>
            <person name="Pitluck S."/>
            <person name="Ivanova N."/>
            <person name="Mavromatis K."/>
            <person name="Ovchinnikova G."/>
            <person name="Pati A."/>
            <person name="Chen A."/>
            <person name="Palaniappan K."/>
            <person name="Land M."/>
            <person name="Hauser L."/>
            <person name="Chang Y.-J."/>
            <person name="Jeffries C.D."/>
            <person name="Chain P."/>
            <person name="Brettin T."/>
            <person name="Detter J.C."/>
            <person name="Schuetze A."/>
            <person name="Rohde M."/>
            <person name="Tindall B.J."/>
            <person name="Goeker M."/>
            <person name="Bristow J."/>
            <person name="Eisen J.A."/>
            <person name="Markowitz V."/>
            <person name="Hugenholtz P."/>
            <person name="Kyrpides N.C."/>
            <person name="Klenk H.-P."/>
            <person name="Chen F."/>
        </authorList>
    </citation>
    <scope>NUCLEOTIDE SEQUENCE [LARGE SCALE GENOMIC DNA]</scope>
    <source>
        <strain evidence="3">ATCC 33905 / DSM 74 / LMG 10896 / Claus 1</strain>
    </source>
</reference>
<dbReference type="SUPFAM" id="SSF55729">
    <property type="entry name" value="Acyl-CoA N-acyltransferases (Nat)"/>
    <property type="match status" value="1"/>
</dbReference>
<accession>D2QHM4</accession>
<name>D2QHM4_SPILD</name>
<dbReference type="InterPro" id="IPR016181">
    <property type="entry name" value="Acyl_CoA_acyltransferase"/>
</dbReference>
<dbReference type="EMBL" id="CP001769">
    <property type="protein sequence ID" value="ADB39823.1"/>
    <property type="molecule type" value="Genomic_DNA"/>
</dbReference>
<dbReference type="GO" id="GO:0016747">
    <property type="term" value="F:acyltransferase activity, transferring groups other than amino-acyl groups"/>
    <property type="evidence" value="ECO:0007669"/>
    <property type="project" value="InterPro"/>
</dbReference>
<proteinExistence type="predicted"/>
<dbReference type="CDD" id="cd04301">
    <property type="entry name" value="NAT_SF"/>
    <property type="match status" value="1"/>
</dbReference>
<dbReference type="KEGG" id="sli:Slin_3833"/>
<feature type="domain" description="N-acetyltransferase" evidence="1">
    <location>
        <begin position="11"/>
        <end position="172"/>
    </location>
</feature>